<name>A0AA38LCB1_TAXCH</name>
<evidence type="ECO:0000313" key="1">
    <source>
        <dbReference type="EMBL" id="KAH9315352.1"/>
    </source>
</evidence>
<accession>A0AA38LCB1</accession>
<protein>
    <submittedName>
        <fullName evidence="1">Uncharacterized protein</fullName>
    </submittedName>
</protein>
<proteinExistence type="predicted"/>
<dbReference type="EMBL" id="JAHRHJ020000005">
    <property type="protein sequence ID" value="KAH9315352.1"/>
    <property type="molecule type" value="Genomic_DNA"/>
</dbReference>
<reference evidence="1 2" key="1">
    <citation type="journal article" date="2021" name="Nat. Plants">
        <title>The Taxus genome provides insights into paclitaxel biosynthesis.</title>
        <authorList>
            <person name="Xiong X."/>
            <person name="Gou J."/>
            <person name="Liao Q."/>
            <person name="Li Y."/>
            <person name="Zhou Q."/>
            <person name="Bi G."/>
            <person name="Li C."/>
            <person name="Du R."/>
            <person name="Wang X."/>
            <person name="Sun T."/>
            <person name="Guo L."/>
            <person name="Liang H."/>
            <person name="Lu P."/>
            <person name="Wu Y."/>
            <person name="Zhang Z."/>
            <person name="Ro D.K."/>
            <person name="Shang Y."/>
            <person name="Huang S."/>
            <person name="Yan J."/>
        </authorList>
    </citation>
    <scope>NUCLEOTIDE SEQUENCE [LARGE SCALE GENOMIC DNA]</scope>
    <source>
        <strain evidence="1">Ta-2019</strain>
    </source>
</reference>
<feature type="non-terminal residue" evidence="1">
    <location>
        <position position="75"/>
    </location>
</feature>
<evidence type="ECO:0000313" key="2">
    <source>
        <dbReference type="Proteomes" id="UP000824469"/>
    </source>
</evidence>
<dbReference type="Proteomes" id="UP000824469">
    <property type="component" value="Unassembled WGS sequence"/>
</dbReference>
<sequence length="75" mass="8104">SYLGVAQEKTKKLKTDNNAKVGCRLNQLSLQNEGKKLVNAGTEKQSGKMQLDSSSSAMSQFICSNQLVDIPTENG</sequence>
<comment type="caution">
    <text evidence="1">The sequence shown here is derived from an EMBL/GenBank/DDBJ whole genome shotgun (WGS) entry which is preliminary data.</text>
</comment>
<organism evidence="1 2">
    <name type="scientific">Taxus chinensis</name>
    <name type="common">Chinese yew</name>
    <name type="synonym">Taxus wallichiana var. chinensis</name>
    <dbReference type="NCBI Taxonomy" id="29808"/>
    <lineage>
        <taxon>Eukaryota</taxon>
        <taxon>Viridiplantae</taxon>
        <taxon>Streptophyta</taxon>
        <taxon>Embryophyta</taxon>
        <taxon>Tracheophyta</taxon>
        <taxon>Spermatophyta</taxon>
        <taxon>Pinopsida</taxon>
        <taxon>Pinidae</taxon>
        <taxon>Conifers II</taxon>
        <taxon>Cupressales</taxon>
        <taxon>Taxaceae</taxon>
        <taxon>Taxus</taxon>
    </lineage>
</organism>
<dbReference type="AlphaFoldDB" id="A0AA38LCB1"/>
<gene>
    <name evidence="1" type="ORF">KI387_023979</name>
</gene>
<keyword evidence="2" id="KW-1185">Reference proteome</keyword>
<feature type="non-terminal residue" evidence="1">
    <location>
        <position position="1"/>
    </location>
</feature>